<organism evidence="2 3">
    <name type="scientific">Sphingomonas cynarae</name>
    <dbReference type="NCBI Taxonomy" id="930197"/>
    <lineage>
        <taxon>Bacteria</taxon>
        <taxon>Pseudomonadati</taxon>
        <taxon>Pseudomonadota</taxon>
        <taxon>Alphaproteobacteria</taxon>
        <taxon>Sphingomonadales</taxon>
        <taxon>Sphingomonadaceae</taxon>
        <taxon>Sphingomonas</taxon>
    </lineage>
</organism>
<proteinExistence type="predicted"/>
<reference evidence="3" key="1">
    <citation type="journal article" date="2019" name="Int. J. Syst. Evol. Microbiol.">
        <title>The Global Catalogue of Microorganisms (GCM) 10K type strain sequencing project: providing services to taxonomists for standard genome sequencing and annotation.</title>
        <authorList>
            <consortium name="The Broad Institute Genomics Platform"/>
            <consortium name="The Broad Institute Genome Sequencing Center for Infectious Disease"/>
            <person name="Wu L."/>
            <person name="Ma J."/>
        </authorList>
    </citation>
    <scope>NUCLEOTIDE SEQUENCE [LARGE SCALE GENOMIC DNA]</scope>
    <source>
        <strain evidence="3">JCM 17498</strain>
    </source>
</reference>
<keyword evidence="3" id="KW-1185">Reference proteome</keyword>
<accession>A0ABP7CR08</accession>
<protein>
    <submittedName>
        <fullName evidence="2">Uncharacterized protein</fullName>
    </submittedName>
</protein>
<feature type="region of interest" description="Disordered" evidence="1">
    <location>
        <begin position="1"/>
        <end position="30"/>
    </location>
</feature>
<comment type="caution">
    <text evidence="2">The sequence shown here is derived from an EMBL/GenBank/DDBJ whole genome shotgun (WGS) entry which is preliminary data.</text>
</comment>
<name>A0ABP7CR08_9SPHN</name>
<evidence type="ECO:0000256" key="1">
    <source>
        <dbReference type="SAM" id="MobiDB-lite"/>
    </source>
</evidence>
<evidence type="ECO:0000313" key="3">
    <source>
        <dbReference type="Proteomes" id="UP001500523"/>
    </source>
</evidence>
<dbReference type="EMBL" id="BAABBF010000001">
    <property type="protein sequence ID" value="GAA3694945.1"/>
    <property type="molecule type" value="Genomic_DNA"/>
</dbReference>
<feature type="region of interest" description="Disordered" evidence="1">
    <location>
        <begin position="81"/>
        <end position="112"/>
    </location>
</feature>
<evidence type="ECO:0000313" key="2">
    <source>
        <dbReference type="EMBL" id="GAA3694945.1"/>
    </source>
</evidence>
<sequence>MHQRRGTKGSATTARAVAAMPPSRSARTPVGCDFRDFPCDFPRWQTPFAGVPPVKPDRARLDPPALEWDDIGLTQSVIASVAKQSSAGPGRPGLLRSDRNDEHPVQPDVIRF</sequence>
<dbReference type="Proteomes" id="UP001500523">
    <property type="component" value="Unassembled WGS sequence"/>
</dbReference>
<feature type="compositionally biased region" description="Basic and acidic residues" evidence="1">
    <location>
        <begin position="96"/>
        <end position="112"/>
    </location>
</feature>
<gene>
    <name evidence="2" type="ORF">GCM10022268_02110</name>
</gene>